<dbReference type="Pfam" id="PF08240">
    <property type="entry name" value="ADH_N"/>
    <property type="match status" value="1"/>
</dbReference>
<dbReference type="EMBL" id="OC920286">
    <property type="protein sequence ID" value="CAD7652371.1"/>
    <property type="molecule type" value="Genomic_DNA"/>
</dbReference>
<comment type="cofactor">
    <cofactor evidence="1">
        <name>Zn(2+)</name>
        <dbReference type="ChEBI" id="CHEBI:29105"/>
    </cofactor>
</comment>
<protein>
    <recommendedName>
        <fullName evidence="6">Alcohol dehydrogenase-like N-terminal domain-containing protein</fullName>
    </recommendedName>
</protein>
<proteinExistence type="inferred from homology"/>
<feature type="domain" description="Alcohol dehydrogenase-like N-terminal" evidence="6">
    <location>
        <begin position="5"/>
        <end position="83"/>
    </location>
</feature>
<evidence type="ECO:0000256" key="1">
    <source>
        <dbReference type="ARBA" id="ARBA00001947"/>
    </source>
</evidence>
<keyword evidence="3" id="KW-0479">Metal-binding</keyword>
<dbReference type="GO" id="GO:0016491">
    <property type="term" value="F:oxidoreductase activity"/>
    <property type="evidence" value="ECO:0007669"/>
    <property type="project" value="UniProtKB-KW"/>
</dbReference>
<evidence type="ECO:0000256" key="2">
    <source>
        <dbReference type="ARBA" id="ARBA00008072"/>
    </source>
</evidence>
<evidence type="ECO:0000256" key="3">
    <source>
        <dbReference type="ARBA" id="ARBA00022723"/>
    </source>
</evidence>
<organism evidence="7">
    <name type="scientific">Oppiella nova</name>
    <dbReference type="NCBI Taxonomy" id="334625"/>
    <lineage>
        <taxon>Eukaryota</taxon>
        <taxon>Metazoa</taxon>
        <taxon>Ecdysozoa</taxon>
        <taxon>Arthropoda</taxon>
        <taxon>Chelicerata</taxon>
        <taxon>Arachnida</taxon>
        <taxon>Acari</taxon>
        <taxon>Acariformes</taxon>
        <taxon>Sarcoptiformes</taxon>
        <taxon>Oribatida</taxon>
        <taxon>Brachypylina</taxon>
        <taxon>Oppioidea</taxon>
        <taxon>Oppiidae</taxon>
        <taxon>Oppiella</taxon>
    </lineage>
</organism>
<dbReference type="Gene3D" id="3.90.180.10">
    <property type="entry name" value="Medium-chain alcohol dehydrogenases, catalytic domain"/>
    <property type="match status" value="2"/>
</dbReference>
<name>A0A7R9QNH4_9ACAR</name>
<keyword evidence="5" id="KW-0560">Oxidoreductase</keyword>
<evidence type="ECO:0000259" key="6">
    <source>
        <dbReference type="Pfam" id="PF08240"/>
    </source>
</evidence>
<evidence type="ECO:0000256" key="4">
    <source>
        <dbReference type="ARBA" id="ARBA00022833"/>
    </source>
</evidence>
<accession>A0A7R9QNH4</accession>
<dbReference type="PANTHER" id="PTHR43161">
    <property type="entry name" value="SORBITOL DEHYDROGENASE"/>
    <property type="match status" value="1"/>
</dbReference>
<evidence type="ECO:0000313" key="7">
    <source>
        <dbReference type="EMBL" id="CAD7652371.1"/>
    </source>
</evidence>
<dbReference type="InterPro" id="IPR011032">
    <property type="entry name" value="GroES-like_sf"/>
</dbReference>
<dbReference type="OrthoDB" id="1879366at2759"/>
<sequence length="253" mass="29018">MFDWKSCGFCGTDIHLMDDGRMADFIVTEPLVIGHETSARVIAVGKNVTNLKVGDRVAVETAIPCQTCEYCRDGKYNLCPISNTQARAWMSSTLLRTSVRFLIQECEYCRDGKYNLCPISNTQARGLPPKHGCLRRYYAHPSDFLFKLPDSVSWEEGAMCEPFSSYQVRTSAELYSRPVLHNQTPRPRYPYYRKNTRFRKPRLFHKYTDLNKIRLALADKLGVDKSYAIDPKTFNDVEMAQTIIKDMGCNPDI</sequence>
<dbReference type="PANTHER" id="PTHR43161:SF9">
    <property type="entry name" value="SORBITOL DEHYDROGENASE"/>
    <property type="match status" value="1"/>
</dbReference>
<keyword evidence="4" id="KW-0862">Zinc</keyword>
<dbReference type="GO" id="GO:0046872">
    <property type="term" value="F:metal ion binding"/>
    <property type="evidence" value="ECO:0007669"/>
    <property type="project" value="UniProtKB-KW"/>
</dbReference>
<evidence type="ECO:0000313" key="8">
    <source>
        <dbReference type="Proteomes" id="UP000728032"/>
    </source>
</evidence>
<feature type="non-terminal residue" evidence="7">
    <location>
        <position position="253"/>
    </location>
</feature>
<dbReference type="InterPro" id="IPR013154">
    <property type="entry name" value="ADH-like_N"/>
</dbReference>
<dbReference type="SUPFAM" id="SSF50129">
    <property type="entry name" value="GroES-like"/>
    <property type="match status" value="1"/>
</dbReference>
<dbReference type="AlphaFoldDB" id="A0A7R9QNH4"/>
<evidence type="ECO:0000256" key="5">
    <source>
        <dbReference type="ARBA" id="ARBA00023002"/>
    </source>
</evidence>
<keyword evidence="8" id="KW-1185">Reference proteome</keyword>
<dbReference type="Proteomes" id="UP000728032">
    <property type="component" value="Unassembled WGS sequence"/>
</dbReference>
<reference evidence="7" key="1">
    <citation type="submission" date="2020-11" db="EMBL/GenBank/DDBJ databases">
        <authorList>
            <person name="Tran Van P."/>
        </authorList>
    </citation>
    <scope>NUCLEOTIDE SEQUENCE</scope>
</reference>
<dbReference type="EMBL" id="CAJPVJ010005461">
    <property type="protein sequence ID" value="CAG2169558.1"/>
    <property type="molecule type" value="Genomic_DNA"/>
</dbReference>
<gene>
    <name evidence="7" type="ORF">ONB1V03_LOCUS9034</name>
</gene>
<comment type="similarity">
    <text evidence="2">Belongs to the zinc-containing alcohol dehydrogenase family.</text>
</comment>